<comment type="catalytic activity">
    <reaction evidence="11">
        <text>a long-chain 2,3-saturated fatty acyl-CoA + oxidized [electron-transfer flavoprotein] + H(+) = a long-chain (2E)-enoyl-CoA + reduced [electron-transfer flavoprotein]</text>
        <dbReference type="Rhea" id="RHEA:17721"/>
        <dbReference type="Rhea" id="RHEA-COMP:10685"/>
        <dbReference type="Rhea" id="RHEA-COMP:10686"/>
        <dbReference type="ChEBI" id="CHEBI:15378"/>
        <dbReference type="ChEBI" id="CHEBI:57692"/>
        <dbReference type="ChEBI" id="CHEBI:58307"/>
        <dbReference type="ChEBI" id="CHEBI:83721"/>
        <dbReference type="ChEBI" id="CHEBI:83727"/>
        <dbReference type="EC" id="1.3.8.8"/>
    </reaction>
</comment>
<keyword evidence="9" id="KW-0560">Oxidoreductase</keyword>
<evidence type="ECO:0000256" key="1">
    <source>
        <dbReference type="ARBA" id="ARBA00001974"/>
    </source>
</evidence>
<dbReference type="Proteomes" id="UP000262582">
    <property type="component" value="Chromosome"/>
</dbReference>
<dbReference type="OrthoDB" id="9765339at2"/>
<comment type="catalytic activity">
    <reaction evidence="10">
        <text>a medium-chain 2,3-saturated fatty acyl-CoA + oxidized [electron-transfer flavoprotein] + H(+) = a medium-chain (2E)-enoyl-CoA + reduced [electron-transfer flavoprotein]</text>
        <dbReference type="Rhea" id="RHEA:14477"/>
        <dbReference type="Rhea" id="RHEA-COMP:10685"/>
        <dbReference type="Rhea" id="RHEA-COMP:10686"/>
        <dbReference type="ChEBI" id="CHEBI:15378"/>
        <dbReference type="ChEBI" id="CHEBI:57692"/>
        <dbReference type="ChEBI" id="CHEBI:58307"/>
        <dbReference type="ChEBI" id="CHEBI:83723"/>
        <dbReference type="ChEBI" id="CHEBI:83726"/>
        <dbReference type="EC" id="1.3.8.7"/>
    </reaction>
</comment>
<evidence type="ECO:0000259" key="15">
    <source>
        <dbReference type="Pfam" id="PF02771"/>
    </source>
</evidence>
<dbReference type="InterPro" id="IPR006091">
    <property type="entry name" value="Acyl-CoA_Oxase/DH_mid-dom"/>
</dbReference>
<evidence type="ECO:0000256" key="3">
    <source>
        <dbReference type="ARBA" id="ARBA00009347"/>
    </source>
</evidence>
<comment type="pathway">
    <text evidence="2">Lipid metabolism; fatty acid beta-oxidation.</text>
</comment>
<evidence type="ECO:0000256" key="6">
    <source>
        <dbReference type="ARBA" id="ARBA00020144"/>
    </source>
</evidence>
<dbReference type="Pfam" id="PF09317">
    <property type="entry name" value="ACDH_C"/>
    <property type="match status" value="1"/>
</dbReference>
<dbReference type="Pfam" id="PF00441">
    <property type="entry name" value="Acyl-CoA_dh_1"/>
    <property type="match status" value="1"/>
</dbReference>
<evidence type="ECO:0000259" key="16">
    <source>
        <dbReference type="Pfam" id="PF09317"/>
    </source>
</evidence>
<keyword evidence="19" id="KW-1185">Reference proteome</keyword>
<dbReference type="NCBIfam" id="NF007000">
    <property type="entry name" value="PRK09463.1"/>
    <property type="match status" value="1"/>
</dbReference>
<dbReference type="InterPro" id="IPR009100">
    <property type="entry name" value="AcylCoA_DH/oxidase_NM_dom_sf"/>
</dbReference>
<evidence type="ECO:0000256" key="10">
    <source>
        <dbReference type="ARBA" id="ARBA00047882"/>
    </source>
</evidence>
<evidence type="ECO:0000313" key="17">
    <source>
        <dbReference type="EMBL" id="AXX95476.1"/>
    </source>
</evidence>
<comment type="similarity">
    <text evidence="3">Belongs to the acyl-CoA dehydrogenase family.</text>
</comment>
<dbReference type="Proteomes" id="UP000290588">
    <property type="component" value="Unassembled WGS sequence"/>
</dbReference>
<dbReference type="KEGG" id="aell:AELL_1823"/>
<evidence type="ECO:0000256" key="12">
    <source>
        <dbReference type="SAM" id="Phobius"/>
    </source>
</evidence>
<dbReference type="Pfam" id="PF02770">
    <property type="entry name" value="Acyl-CoA_dh_M"/>
    <property type="match status" value="1"/>
</dbReference>
<sequence length="786" mass="88151">MEALVLLLIVLGFGFFSFPLYSYFIAVGLYSVIFFEVGTLFWVIFALLAFVFLSPSVRIKLISSKLVNFINKNGLLPKISQTEQAALQAGTNWVEADFFKAEVNFKAINAQKVTTLTQEEQNFLDNEVNELCNMTTDWEIFQNRDLSPQVWQFIKEKKFFGMIIPKEYEGLGFSATAHSKVIEKLVSRSQVLAITIMVPNSLGPAELILKHGTINQKEKYLKDLANGKLVPCFGLTEPNAGSDATSITSNGVIFKDENGEIKIRLNFEKRYITLGNVATLIGLAFVLKDPEHLLGENEDLGITFAVFDSKLEGINNSKRHDPLGIPFVNSPLYGKDVIINMENIIGETSGIGKGWQMLVESLSIGRGISLPSVSLGGSKLALNVVASYSQLREQFGLSINHFEGIEEKIAKIAAFTYMLNASRNYTLDAIDDGVKPGVINSIMKYHATEKFRTVINDSMDVLGGSAIIRGENNLLAHAYFALPISITVEGANILTRNLMQFGQGLIKSHPYIYKQIEALNSNNVEAFDKVFFSHVGLVYSAFCKSLAYYLTRGQISCQKGNFQRYKQKLSWVSAEFTLLTNVALGILGPSLKKRENISARFGDILSNCYLITATLREFEVNPNEEDELLVDYICNYCFNEIQIAREEIITNIGYLDYLLPIVKINPFSIKAKDKLNAKIVKNLSNQDYLQKLTSSLFISKDENDRLAKLQLAVKLNKECENSFKILKDAIKNETIKKDSPENMTKELLEKNLLSKEEIEKMLEAHALKQEIISVDSFDAKEYKALR</sequence>
<proteinExistence type="inferred from homology"/>
<evidence type="ECO:0000256" key="9">
    <source>
        <dbReference type="ARBA" id="ARBA00023002"/>
    </source>
</evidence>
<keyword evidence="8" id="KW-0274">FAD</keyword>
<reference evidence="18 20" key="1">
    <citation type="submission" date="2017-09" db="EMBL/GenBank/DDBJ databases">
        <title>Genomics of the genus Arcobacter.</title>
        <authorList>
            <person name="Perez-Cataluna A."/>
            <person name="Figueras M.J."/>
            <person name="Salas-Masso N."/>
        </authorList>
    </citation>
    <scope>NUCLEOTIDE SEQUENCE [LARGE SCALE GENOMIC DNA]</scope>
    <source>
        <strain evidence="18 20">CECT 7837</strain>
    </source>
</reference>
<dbReference type="InterPro" id="IPR013786">
    <property type="entry name" value="AcylCoA_DH/ox_N"/>
</dbReference>
<dbReference type="SUPFAM" id="SSF56645">
    <property type="entry name" value="Acyl-CoA dehydrogenase NM domain-like"/>
    <property type="match status" value="1"/>
</dbReference>
<dbReference type="SUPFAM" id="SSF47203">
    <property type="entry name" value="Acyl-CoA dehydrogenase C-terminal domain-like"/>
    <property type="match status" value="1"/>
</dbReference>
<dbReference type="InterPro" id="IPR036250">
    <property type="entry name" value="AcylCo_DH-like_C"/>
</dbReference>
<dbReference type="InterPro" id="IPR046373">
    <property type="entry name" value="Acyl-CoA_Oxase/DH_mid-dom_sf"/>
</dbReference>
<dbReference type="InterPro" id="IPR050741">
    <property type="entry name" value="Acyl-CoA_dehydrogenase"/>
</dbReference>
<dbReference type="AlphaFoldDB" id="A0A347U9E8"/>
<dbReference type="Gene3D" id="1.10.540.10">
    <property type="entry name" value="Acyl-CoA dehydrogenase/oxidase, N-terminal domain"/>
    <property type="match status" value="1"/>
</dbReference>
<dbReference type="EMBL" id="CP032097">
    <property type="protein sequence ID" value="AXX95476.1"/>
    <property type="molecule type" value="Genomic_DNA"/>
</dbReference>
<dbReference type="GO" id="GO:0050660">
    <property type="term" value="F:flavin adenine dinucleotide binding"/>
    <property type="evidence" value="ECO:0007669"/>
    <property type="project" value="InterPro"/>
</dbReference>
<dbReference type="GO" id="GO:0005737">
    <property type="term" value="C:cytoplasm"/>
    <property type="evidence" value="ECO:0007669"/>
    <property type="project" value="TreeGrafter"/>
</dbReference>
<dbReference type="InterPro" id="IPR009075">
    <property type="entry name" value="AcylCo_DH/oxidase_C"/>
</dbReference>
<evidence type="ECO:0000313" key="18">
    <source>
        <dbReference type="EMBL" id="RXI29877.1"/>
    </source>
</evidence>
<name>A0A347U9E8_9BACT</name>
<evidence type="ECO:0000256" key="8">
    <source>
        <dbReference type="ARBA" id="ARBA00022827"/>
    </source>
</evidence>
<evidence type="ECO:0000259" key="13">
    <source>
        <dbReference type="Pfam" id="PF00441"/>
    </source>
</evidence>
<dbReference type="InterPro" id="IPR015396">
    <property type="entry name" value="FadE_C"/>
</dbReference>
<gene>
    <name evidence="17" type="primary">fadE</name>
    <name evidence="17" type="ORF">AELL_1823</name>
    <name evidence="18" type="ORF">CP962_09430</name>
</gene>
<comment type="cofactor">
    <cofactor evidence="1">
        <name>FAD</name>
        <dbReference type="ChEBI" id="CHEBI:57692"/>
    </cofactor>
</comment>
<dbReference type="Gene3D" id="2.40.110.10">
    <property type="entry name" value="Butyryl-CoA Dehydrogenase, subunit A, domain 2"/>
    <property type="match status" value="1"/>
</dbReference>
<evidence type="ECO:0000256" key="5">
    <source>
        <dbReference type="ARBA" id="ARBA00012040"/>
    </source>
</evidence>
<dbReference type="InterPro" id="IPR037069">
    <property type="entry name" value="AcylCoA_DH/ox_N_sf"/>
</dbReference>
<dbReference type="PROSITE" id="PS00072">
    <property type="entry name" value="ACYL_COA_DH_1"/>
    <property type="match status" value="1"/>
</dbReference>
<feature type="domain" description="Acyl-CoA oxidase/dehydrogenase middle" evidence="14">
    <location>
        <begin position="232"/>
        <end position="334"/>
    </location>
</feature>
<dbReference type="GO" id="GO:0070991">
    <property type="term" value="F:medium-chain fatty acyl-CoA dehydrogenase activity"/>
    <property type="evidence" value="ECO:0007669"/>
    <property type="project" value="UniProtKB-EC"/>
</dbReference>
<evidence type="ECO:0000256" key="4">
    <source>
        <dbReference type="ARBA" id="ARBA00012033"/>
    </source>
</evidence>
<evidence type="ECO:0000256" key="2">
    <source>
        <dbReference type="ARBA" id="ARBA00005005"/>
    </source>
</evidence>
<feature type="domain" description="Acyl-CoA dehydrogenase/oxidase N-terminal" evidence="15">
    <location>
        <begin position="120"/>
        <end position="228"/>
    </location>
</feature>
<dbReference type="GO" id="GO:0033539">
    <property type="term" value="P:fatty acid beta-oxidation using acyl-CoA dehydrogenase"/>
    <property type="evidence" value="ECO:0007669"/>
    <property type="project" value="InterPro"/>
</dbReference>
<evidence type="ECO:0000259" key="14">
    <source>
        <dbReference type="Pfam" id="PF02770"/>
    </source>
</evidence>
<dbReference type="EMBL" id="NXIG01000009">
    <property type="protein sequence ID" value="RXI29877.1"/>
    <property type="molecule type" value="Genomic_DNA"/>
</dbReference>
<dbReference type="NCBIfam" id="NF009586">
    <property type="entry name" value="PRK13026.1"/>
    <property type="match status" value="1"/>
</dbReference>
<keyword evidence="12" id="KW-0472">Membrane</keyword>
<organism evidence="18 20">
    <name type="scientific">Arcobacter ellisii</name>
    <dbReference type="NCBI Taxonomy" id="913109"/>
    <lineage>
        <taxon>Bacteria</taxon>
        <taxon>Pseudomonadati</taxon>
        <taxon>Campylobacterota</taxon>
        <taxon>Epsilonproteobacteria</taxon>
        <taxon>Campylobacterales</taxon>
        <taxon>Arcobacteraceae</taxon>
        <taxon>Arcobacter</taxon>
    </lineage>
</organism>
<keyword evidence="12" id="KW-0812">Transmembrane</keyword>
<dbReference type="Gene3D" id="1.20.140.10">
    <property type="entry name" value="Butyryl-CoA Dehydrogenase, subunit A, domain 3"/>
    <property type="match status" value="1"/>
</dbReference>
<keyword evidence="7" id="KW-0285">Flavoprotein</keyword>
<dbReference type="Pfam" id="PF02771">
    <property type="entry name" value="Acyl-CoA_dh_N"/>
    <property type="match status" value="1"/>
</dbReference>
<feature type="transmembrane region" description="Helical" evidence="12">
    <location>
        <begin position="32"/>
        <end position="53"/>
    </location>
</feature>
<reference evidence="17 19" key="2">
    <citation type="submission" date="2018-08" db="EMBL/GenBank/DDBJ databases">
        <title>Complete genome of the Arcobacter ellisii type strain LMG 26155.</title>
        <authorList>
            <person name="Miller W.G."/>
            <person name="Yee E."/>
            <person name="Bono J.L."/>
        </authorList>
    </citation>
    <scope>NUCLEOTIDE SEQUENCE [LARGE SCALE GENOMIC DNA]</scope>
    <source>
        <strain evidence="17 19">LMG 26155</strain>
    </source>
</reference>
<accession>A0A347U9E8</accession>
<feature type="domain" description="Acyl-CoA dehydrogenase/oxidase C-terminal" evidence="13">
    <location>
        <begin position="352"/>
        <end position="498"/>
    </location>
</feature>
<evidence type="ECO:0000256" key="7">
    <source>
        <dbReference type="ARBA" id="ARBA00022630"/>
    </source>
</evidence>
<dbReference type="InterPro" id="IPR006089">
    <property type="entry name" value="Acyl-CoA_DH_CS"/>
</dbReference>
<dbReference type="EC" id="1.3.8.7" evidence="4"/>
<evidence type="ECO:0000256" key="11">
    <source>
        <dbReference type="ARBA" id="ARBA00049247"/>
    </source>
</evidence>
<keyword evidence="12" id="KW-1133">Transmembrane helix</keyword>
<dbReference type="EC" id="1.3.8.8" evidence="5"/>
<evidence type="ECO:0000313" key="20">
    <source>
        <dbReference type="Proteomes" id="UP000290588"/>
    </source>
</evidence>
<feature type="domain" description="Acyl-CoA dehydrogenase C-terminal bacterial-type" evidence="16">
    <location>
        <begin position="506"/>
        <end position="777"/>
    </location>
</feature>
<dbReference type="RefSeq" id="WP_118917638.1">
    <property type="nucleotide sequence ID" value="NZ_CP032097.1"/>
</dbReference>
<dbReference type="PANTHER" id="PTHR48083:SF33">
    <property type="entry name" value="ACYL-COENZYME A DEHYDROGENASE"/>
    <property type="match status" value="1"/>
</dbReference>
<dbReference type="PANTHER" id="PTHR48083">
    <property type="entry name" value="MEDIUM-CHAIN SPECIFIC ACYL-COA DEHYDROGENASE, MITOCHONDRIAL-RELATED"/>
    <property type="match status" value="1"/>
</dbReference>
<protein>
    <recommendedName>
        <fullName evidence="6">Acyl-coenzyme A dehydrogenase</fullName>
        <ecNumber evidence="4">1.3.8.7</ecNumber>
        <ecNumber evidence="5">1.3.8.8</ecNumber>
    </recommendedName>
</protein>
<evidence type="ECO:0000313" key="19">
    <source>
        <dbReference type="Proteomes" id="UP000262582"/>
    </source>
</evidence>
<dbReference type="GO" id="GO:0004466">
    <property type="term" value="F:long-chain fatty acyl-CoA dehydrogenase activity"/>
    <property type="evidence" value="ECO:0007669"/>
    <property type="project" value="UniProtKB-EC"/>
</dbReference>